<proteinExistence type="inferred from homology"/>
<evidence type="ECO:0000256" key="8">
    <source>
        <dbReference type="ARBA" id="ARBA00023224"/>
    </source>
</evidence>
<evidence type="ECO:0000256" key="7">
    <source>
        <dbReference type="ARBA" id="ARBA00023170"/>
    </source>
</evidence>
<dbReference type="Proteomes" id="UP001163046">
    <property type="component" value="Unassembled WGS sequence"/>
</dbReference>
<dbReference type="InterPro" id="IPR000276">
    <property type="entry name" value="GPCR_Rhodpsn"/>
</dbReference>
<dbReference type="SUPFAM" id="SSF81321">
    <property type="entry name" value="Family A G protein-coupled receptor-like"/>
    <property type="match status" value="1"/>
</dbReference>
<sequence>MEQSSEASLPEMIIEVTVLLISCCGTVLANIMVLVNVTMKEKLHAPTYFYYLSLAASDLILGVFCIPLVIAAFILHSWPLGDTLCQLYAVLISLSVNCSIMTLTIISVDRYNALSKPVENRAHLTFTKRRYKLIIIASWVHSIFWASGPLFKWGSTKFDEFTHTCKPDWGGEGLANKTYALCLAIFAFAIPVGAMICAYYKIYRIARASKRRRDAAYTSLPPDKLKVPGESDPLKEDAATKHTSGTATAEDNKALKTVLLLIGSFTACWSLYTLATVWKLFAPNSVPPSIVRAGLVLTLCNCCIDPFIYSIRDEKMKREIKEMICRVFCRNT</sequence>
<dbReference type="PROSITE" id="PS50262">
    <property type="entry name" value="G_PROTEIN_RECEP_F1_2"/>
    <property type="match status" value="1"/>
</dbReference>
<dbReference type="InterPro" id="IPR017452">
    <property type="entry name" value="GPCR_Rhodpsn_7TM"/>
</dbReference>
<feature type="compositionally biased region" description="Basic and acidic residues" evidence="10">
    <location>
        <begin position="223"/>
        <end position="240"/>
    </location>
</feature>
<name>A0A9X0D178_9CNID</name>
<dbReference type="Pfam" id="PF00001">
    <property type="entry name" value="7tm_1"/>
    <property type="match status" value="1"/>
</dbReference>
<dbReference type="EMBL" id="MU826351">
    <property type="protein sequence ID" value="KAJ7381104.1"/>
    <property type="molecule type" value="Genomic_DNA"/>
</dbReference>
<evidence type="ECO:0000256" key="4">
    <source>
        <dbReference type="ARBA" id="ARBA00022989"/>
    </source>
</evidence>
<feature type="transmembrane region" description="Helical" evidence="11">
    <location>
        <begin position="290"/>
        <end position="311"/>
    </location>
</feature>
<evidence type="ECO:0000259" key="12">
    <source>
        <dbReference type="PROSITE" id="PS50262"/>
    </source>
</evidence>
<organism evidence="13 14">
    <name type="scientific">Desmophyllum pertusum</name>
    <dbReference type="NCBI Taxonomy" id="174260"/>
    <lineage>
        <taxon>Eukaryota</taxon>
        <taxon>Metazoa</taxon>
        <taxon>Cnidaria</taxon>
        <taxon>Anthozoa</taxon>
        <taxon>Hexacorallia</taxon>
        <taxon>Scleractinia</taxon>
        <taxon>Caryophylliina</taxon>
        <taxon>Caryophylliidae</taxon>
        <taxon>Desmophyllum</taxon>
    </lineage>
</organism>
<feature type="transmembrane region" description="Helical" evidence="11">
    <location>
        <begin position="87"/>
        <end position="106"/>
    </location>
</feature>
<keyword evidence="5 9" id="KW-0297">G-protein coupled receptor</keyword>
<evidence type="ECO:0000256" key="5">
    <source>
        <dbReference type="ARBA" id="ARBA00023040"/>
    </source>
</evidence>
<evidence type="ECO:0000256" key="10">
    <source>
        <dbReference type="SAM" id="MobiDB-lite"/>
    </source>
</evidence>
<evidence type="ECO:0000256" key="1">
    <source>
        <dbReference type="ARBA" id="ARBA00004651"/>
    </source>
</evidence>
<feature type="transmembrane region" description="Helical" evidence="11">
    <location>
        <begin position="178"/>
        <end position="203"/>
    </location>
</feature>
<keyword evidence="6 11" id="KW-0472">Membrane</keyword>
<evidence type="ECO:0000256" key="3">
    <source>
        <dbReference type="ARBA" id="ARBA00022692"/>
    </source>
</evidence>
<accession>A0A9X0D178</accession>
<dbReference type="Gene3D" id="1.20.1070.10">
    <property type="entry name" value="Rhodopsin 7-helix transmembrane proteins"/>
    <property type="match status" value="1"/>
</dbReference>
<dbReference type="CDD" id="cd00637">
    <property type="entry name" value="7tm_classA_rhodopsin-like"/>
    <property type="match status" value="1"/>
</dbReference>
<dbReference type="PANTHER" id="PTHR22752">
    <property type="entry name" value="G PROTEIN-COUPLED RECEPTOR"/>
    <property type="match status" value="1"/>
</dbReference>
<reference evidence="13" key="1">
    <citation type="submission" date="2023-01" db="EMBL/GenBank/DDBJ databases">
        <title>Genome assembly of the deep-sea coral Lophelia pertusa.</title>
        <authorList>
            <person name="Herrera S."/>
            <person name="Cordes E."/>
        </authorList>
    </citation>
    <scope>NUCLEOTIDE SEQUENCE</scope>
    <source>
        <strain evidence="13">USNM1676648</strain>
        <tissue evidence="13">Polyp</tissue>
    </source>
</reference>
<dbReference type="PROSITE" id="PS00237">
    <property type="entry name" value="G_PROTEIN_RECEP_F1_1"/>
    <property type="match status" value="1"/>
</dbReference>
<gene>
    <name evidence="13" type="ORF">OS493_004702</name>
</gene>
<feature type="transmembrane region" description="Helical" evidence="11">
    <location>
        <begin position="131"/>
        <end position="151"/>
    </location>
</feature>
<evidence type="ECO:0000256" key="11">
    <source>
        <dbReference type="SAM" id="Phobius"/>
    </source>
</evidence>
<feature type="transmembrane region" description="Helical" evidence="11">
    <location>
        <begin position="12"/>
        <end position="37"/>
    </location>
</feature>
<keyword evidence="7 9" id="KW-0675">Receptor</keyword>
<evidence type="ECO:0000256" key="6">
    <source>
        <dbReference type="ARBA" id="ARBA00023136"/>
    </source>
</evidence>
<comment type="similarity">
    <text evidence="9">Belongs to the G-protein coupled receptor 1 family.</text>
</comment>
<keyword evidence="14" id="KW-1185">Reference proteome</keyword>
<dbReference type="PRINTS" id="PR00237">
    <property type="entry name" value="GPCRRHODOPSN"/>
</dbReference>
<comment type="caution">
    <text evidence="13">The sequence shown here is derived from an EMBL/GenBank/DDBJ whole genome shotgun (WGS) entry which is preliminary data.</text>
</comment>
<keyword evidence="3 9" id="KW-0812">Transmembrane</keyword>
<feature type="region of interest" description="Disordered" evidence="10">
    <location>
        <begin position="219"/>
        <end position="245"/>
    </location>
</feature>
<feature type="transmembrane region" description="Helical" evidence="11">
    <location>
        <begin position="49"/>
        <end position="75"/>
    </location>
</feature>
<keyword evidence="2" id="KW-1003">Cell membrane</keyword>
<dbReference type="GO" id="GO:0004930">
    <property type="term" value="F:G protein-coupled receptor activity"/>
    <property type="evidence" value="ECO:0007669"/>
    <property type="project" value="UniProtKB-KW"/>
</dbReference>
<keyword evidence="4 11" id="KW-1133">Transmembrane helix</keyword>
<keyword evidence="8 9" id="KW-0807">Transducer</keyword>
<dbReference type="AlphaFoldDB" id="A0A9X0D178"/>
<comment type="subcellular location">
    <subcellularLocation>
        <location evidence="1">Cell membrane</location>
        <topology evidence="1">Multi-pass membrane protein</topology>
    </subcellularLocation>
</comment>
<evidence type="ECO:0000313" key="14">
    <source>
        <dbReference type="Proteomes" id="UP001163046"/>
    </source>
</evidence>
<dbReference type="GO" id="GO:0005886">
    <property type="term" value="C:plasma membrane"/>
    <property type="evidence" value="ECO:0007669"/>
    <property type="project" value="UniProtKB-SubCell"/>
</dbReference>
<evidence type="ECO:0000256" key="9">
    <source>
        <dbReference type="RuleBase" id="RU000688"/>
    </source>
</evidence>
<dbReference type="OrthoDB" id="9996086at2759"/>
<feature type="domain" description="G-protein coupled receptors family 1 profile" evidence="12">
    <location>
        <begin position="29"/>
        <end position="309"/>
    </location>
</feature>
<feature type="transmembrane region" description="Helical" evidence="11">
    <location>
        <begin position="258"/>
        <end position="278"/>
    </location>
</feature>
<evidence type="ECO:0000313" key="13">
    <source>
        <dbReference type="EMBL" id="KAJ7381104.1"/>
    </source>
</evidence>
<evidence type="ECO:0000256" key="2">
    <source>
        <dbReference type="ARBA" id="ARBA00022475"/>
    </source>
</evidence>
<protein>
    <recommendedName>
        <fullName evidence="12">G-protein coupled receptors family 1 profile domain-containing protein</fullName>
    </recommendedName>
</protein>